<name>A0A816B437_9BILA</name>
<keyword evidence="2" id="KW-1185">Reference proteome</keyword>
<dbReference type="AlphaFoldDB" id="A0A816B437"/>
<organism evidence="1 2">
    <name type="scientific">Rotaria sordida</name>
    <dbReference type="NCBI Taxonomy" id="392033"/>
    <lineage>
        <taxon>Eukaryota</taxon>
        <taxon>Metazoa</taxon>
        <taxon>Spiralia</taxon>
        <taxon>Gnathifera</taxon>
        <taxon>Rotifera</taxon>
        <taxon>Eurotatoria</taxon>
        <taxon>Bdelloidea</taxon>
        <taxon>Philodinida</taxon>
        <taxon>Philodinidae</taxon>
        <taxon>Rotaria</taxon>
    </lineage>
</organism>
<sequence length="179" mass="21529">MPNILSLNEDDLPTIPSLKTLDLQIFTEFDIHSLHHILHCIPNLQDFSFTLIIEYLDTPFIDDLLDEKYWQQILTRHVSNLNKFNFHMSFLKDEGLFDLNLVLNSFRCFLTRYDNWHMAISRWETFEEFIPFFMDSYRNESREYVNNLSSLIDLSTIVTLKFEQSNDLRRSHVVPYILR</sequence>
<reference evidence="1" key="1">
    <citation type="submission" date="2021-02" db="EMBL/GenBank/DDBJ databases">
        <authorList>
            <person name="Nowell W R."/>
        </authorList>
    </citation>
    <scope>NUCLEOTIDE SEQUENCE</scope>
</reference>
<evidence type="ECO:0000313" key="1">
    <source>
        <dbReference type="EMBL" id="CAF1603898.1"/>
    </source>
</evidence>
<dbReference type="Proteomes" id="UP000663870">
    <property type="component" value="Unassembled WGS sequence"/>
</dbReference>
<dbReference type="EMBL" id="CAJNOL010005362">
    <property type="protein sequence ID" value="CAF1603898.1"/>
    <property type="molecule type" value="Genomic_DNA"/>
</dbReference>
<gene>
    <name evidence="1" type="ORF">JXQ802_LOCUS48624</name>
</gene>
<evidence type="ECO:0000313" key="2">
    <source>
        <dbReference type="Proteomes" id="UP000663870"/>
    </source>
</evidence>
<accession>A0A816B437</accession>
<protein>
    <submittedName>
        <fullName evidence="1">Uncharacterized protein</fullName>
    </submittedName>
</protein>
<comment type="caution">
    <text evidence="1">The sequence shown here is derived from an EMBL/GenBank/DDBJ whole genome shotgun (WGS) entry which is preliminary data.</text>
</comment>
<proteinExistence type="predicted"/>